<dbReference type="InterPro" id="IPR001509">
    <property type="entry name" value="Epimerase_deHydtase"/>
</dbReference>
<evidence type="ECO:0000313" key="3">
    <source>
        <dbReference type="Proteomes" id="UP001596067"/>
    </source>
</evidence>
<sequence length="307" mass="32495">MIVLLAGATGAIGRPLTRLLLAAGHEVLGLARSAEAERVVAGLGARPVRADAMDRDGLLAAVHGLRADAVVHQLTALKKPRRTVDETEPSTRLRIEGTANLLAAARVLGAHRFVTQSLVFGYGYTDHGARMLTEADPFGVRLGNLGDVVVDGLRSTEEQTFAAEGLDGIALRFGVFYGPGTWFDPAPATRPMPMPVPRSGGRPTAWVHVADAADATVAALERGRGSEAYNVVDGRPSTWGEVAAATAAARDRRPLRVPGRLLRLAVPYLGTMMLDTGMRVSGAKAERELGWTPAHADHREGLRATVA</sequence>
<comment type="caution">
    <text evidence="2">The sequence shown here is derived from an EMBL/GenBank/DDBJ whole genome shotgun (WGS) entry which is preliminary data.</text>
</comment>
<protein>
    <submittedName>
        <fullName evidence="2">NAD-dependent epimerase/dehydratase family protein</fullName>
    </submittedName>
</protein>
<evidence type="ECO:0000313" key="2">
    <source>
        <dbReference type="EMBL" id="MFC5890697.1"/>
    </source>
</evidence>
<dbReference type="PANTHER" id="PTHR48079">
    <property type="entry name" value="PROTEIN YEEZ"/>
    <property type="match status" value="1"/>
</dbReference>
<gene>
    <name evidence="2" type="ORF">ACFP0N_37665</name>
</gene>
<feature type="domain" description="NAD-dependent epimerase/dehydratase" evidence="1">
    <location>
        <begin position="3"/>
        <end position="231"/>
    </location>
</feature>
<dbReference type="Gene3D" id="3.40.50.720">
    <property type="entry name" value="NAD(P)-binding Rossmann-like Domain"/>
    <property type="match status" value="1"/>
</dbReference>
<name>A0ABW1F9V9_9ACTN</name>
<evidence type="ECO:0000259" key="1">
    <source>
        <dbReference type="Pfam" id="PF01370"/>
    </source>
</evidence>
<dbReference type="PANTHER" id="PTHR48079:SF6">
    <property type="entry name" value="NAD(P)-BINDING DOMAIN-CONTAINING PROTEIN-RELATED"/>
    <property type="match status" value="1"/>
</dbReference>
<reference evidence="3" key="1">
    <citation type="journal article" date="2019" name="Int. J. Syst. Evol. Microbiol.">
        <title>The Global Catalogue of Microorganisms (GCM) 10K type strain sequencing project: providing services to taxonomists for standard genome sequencing and annotation.</title>
        <authorList>
            <consortium name="The Broad Institute Genomics Platform"/>
            <consortium name="The Broad Institute Genome Sequencing Center for Infectious Disease"/>
            <person name="Wu L."/>
            <person name="Ma J."/>
        </authorList>
    </citation>
    <scope>NUCLEOTIDE SEQUENCE [LARGE SCALE GENOMIC DNA]</scope>
    <source>
        <strain evidence="3">CGMCC 4.1469</strain>
    </source>
</reference>
<dbReference type="EMBL" id="JBHSOD010000092">
    <property type="protein sequence ID" value="MFC5890697.1"/>
    <property type="molecule type" value="Genomic_DNA"/>
</dbReference>
<dbReference type="Proteomes" id="UP001596067">
    <property type="component" value="Unassembled WGS sequence"/>
</dbReference>
<organism evidence="2 3">
    <name type="scientific">Kitasatospora aburaviensis</name>
    <dbReference type="NCBI Taxonomy" id="67265"/>
    <lineage>
        <taxon>Bacteria</taxon>
        <taxon>Bacillati</taxon>
        <taxon>Actinomycetota</taxon>
        <taxon>Actinomycetes</taxon>
        <taxon>Kitasatosporales</taxon>
        <taxon>Streptomycetaceae</taxon>
        <taxon>Kitasatospora</taxon>
    </lineage>
</organism>
<dbReference type="Pfam" id="PF01370">
    <property type="entry name" value="Epimerase"/>
    <property type="match status" value="1"/>
</dbReference>
<proteinExistence type="predicted"/>
<dbReference type="InterPro" id="IPR051783">
    <property type="entry name" value="NAD(P)-dependent_oxidoreduct"/>
</dbReference>
<dbReference type="InterPro" id="IPR036291">
    <property type="entry name" value="NAD(P)-bd_dom_sf"/>
</dbReference>
<keyword evidence="3" id="KW-1185">Reference proteome</keyword>
<dbReference type="RefSeq" id="WP_313762581.1">
    <property type="nucleotide sequence ID" value="NZ_BAAAVH010000050.1"/>
</dbReference>
<accession>A0ABW1F9V9</accession>
<dbReference type="SUPFAM" id="SSF51735">
    <property type="entry name" value="NAD(P)-binding Rossmann-fold domains"/>
    <property type="match status" value="1"/>
</dbReference>